<evidence type="ECO:0000256" key="3">
    <source>
        <dbReference type="SAM" id="Coils"/>
    </source>
</evidence>
<keyword evidence="1" id="KW-0547">Nucleotide-binding</keyword>
<dbReference type="STRING" id="872970.SAMN04488134_11091"/>
<name>A0A1H8RI41_9BACI</name>
<evidence type="ECO:0000256" key="1">
    <source>
        <dbReference type="ARBA" id="ARBA00022741"/>
    </source>
</evidence>
<sequence>MVMVELLNVVKEIQGEQLFTIDSLTIAKQAKIGLVGKNGAGKSTLLNLIAGYIEPEQGHIKRFGSVHLLPQLKTTHTTESGGEVTQRYIDQALAHKSELLLADEPTTNLDQQHIEKLAQHLTRRSGAIVLVAHDRYFLDLICTEIWEIDQQTVKRYSGNYSSYRDQKQLEQAQQEEAYQNYLRQKRELERAVVLKERKAQRATKKPKNVSDSEARIIGVKPYFAKKQKKLEQTKKAMETRLAQLEKVDKVYQEEPIKMQLPEADRSLGRTIIRIENLSGQIGKRLLWQAASFQINGGDKVALIGNNGVGKSTLIEKLVNQDEAIYLSPAAKIGYFSQKLKELDLSKSILANVTESAIQTETMIRIVLARLHFHGEDVYKPVNVLSGGERVKVTLAKLFVSDVNVLILDEPTNFLDLGAVEALETILADYPGTLIFVSHDRRFVEKLANRLIIIADQKVELFPGTYQAYRQKSKPANNQELDLMVIETRITEVLSRLSIEPNQELEQDFQMLLKQKQALQTD</sequence>
<organism evidence="5 6">
    <name type="scientific">Amphibacillus marinus</name>
    <dbReference type="NCBI Taxonomy" id="872970"/>
    <lineage>
        <taxon>Bacteria</taxon>
        <taxon>Bacillati</taxon>
        <taxon>Bacillota</taxon>
        <taxon>Bacilli</taxon>
        <taxon>Bacillales</taxon>
        <taxon>Bacillaceae</taxon>
        <taxon>Amphibacillus</taxon>
    </lineage>
</organism>
<reference evidence="5 6" key="1">
    <citation type="submission" date="2016-10" db="EMBL/GenBank/DDBJ databases">
        <authorList>
            <person name="de Groot N.N."/>
        </authorList>
    </citation>
    <scope>NUCLEOTIDE SEQUENCE [LARGE SCALE GENOMIC DNA]</scope>
    <source>
        <strain evidence="5 6">CGMCC 1.10434</strain>
    </source>
</reference>
<evidence type="ECO:0000313" key="5">
    <source>
        <dbReference type="EMBL" id="SEO65828.1"/>
    </source>
</evidence>
<dbReference type="Gene3D" id="3.40.50.300">
    <property type="entry name" value="P-loop containing nucleotide triphosphate hydrolases"/>
    <property type="match status" value="3"/>
</dbReference>
<dbReference type="PROSITE" id="PS00211">
    <property type="entry name" value="ABC_TRANSPORTER_1"/>
    <property type="match status" value="1"/>
</dbReference>
<dbReference type="SMART" id="SM00382">
    <property type="entry name" value="AAA"/>
    <property type="match status" value="2"/>
</dbReference>
<accession>A0A1H8RI41</accession>
<dbReference type="InterPro" id="IPR003593">
    <property type="entry name" value="AAA+_ATPase"/>
</dbReference>
<dbReference type="NCBIfam" id="NF000170">
    <property type="entry name" value="ABCF_Vga_all"/>
    <property type="match status" value="1"/>
</dbReference>
<dbReference type="PROSITE" id="PS50893">
    <property type="entry name" value="ABC_TRANSPORTER_2"/>
    <property type="match status" value="2"/>
</dbReference>
<dbReference type="EMBL" id="FODJ01000010">
    <property type="protein sequence ID" value="SEO65828.1"/>
    <property type="molecule type" value="Genomic_DNA"/>
</dbReference>
<dbReference type="SUPFAM" id="SSF52540">
    <property type="entry name" value="P-loop containing nucleoside triphosphate hydrolases"/>
    <property type="match status" value="2"/>
</dbReference>
<feature type="coiled-coil region" evidence="3">
    <location>
        <begin position="164"/>
        <end position="254"/>
    </location>
</feature>
<protein>
    <submittedName>
        <fullName evidence="5">Macrolide transport system ATP-binding/permease protein</fullName>
    </submittedName>
</protein>
<evidence type="ECO:0000256" key="2">
    <source>
        <dbReference type="ARBA" id="ARBA00022840"/>
    </source>
</evidence>
<dbReference type="AlphaFoldDB" id="A0A1H8RI41"/>
<proteinExistence type="predicted"/>
<dbReference type="RefSeq" id="WP_091499228.1">
    <property type="nucleotide sequence ID" value="NZ_FODJ01000010.1"/>
</dbReference>
<gene>
    <name evidence="5" type="ORF">SAMN04488134_11091</name>
</gene>
<evidence type="ECO:0000313" key="6">
    <source>
        <dbReference type="Proteomes" id="UP000199300"/>
    </source>
</evidence>
<feature type="domain" description="ABC transporter" evidence="4">
    <location>
        <begin position="4"/>
        <end position="182"/>
    </location>
</feature>
<dbReference type="PANTHER" id="PTHR42855">
    <property type="entry name" value="ABC TRANSPORTER ATP-BINDING SUBUNIT"/>
    <property type="match status" value="1"/>
</dbReference>
<keyword evidence="3" id="KW-0175">Coiled coil</keyword>
<keyword evidence="2 5" id="KW-0067">ATP-binding</keyword>
<evidence type="ECO:0000259" key="4">
    <source>
        <dbReference type="PROSITE" id="PS50893"/>
    </source>
</evidence>
<dbReference type="InterPro" id="IPR027417">
    <property type="entry name" value="P-loop_NTPase"/>
</dbReference>
<dbReference type="InterPro" id="IPR017871">
    <property type="entry name" value="ABC_transporter-like_CS"/>
</dbReference>
<keyword evidence="6" id="KW-1185">Reference proteome</keyword>
<dbReference type="Pfam" id="PF00005">
    <property type="entry name" value="ABC_tran"/>
    <property type="match status" value="2"/>
</dbReference>
<dbReference type="GO" id="GO:0005524">
    <property type="term" value="F:ATP binding"/>
    <property type="evidence" value="ECO:0007669"/>
    <property type="project" value="UniProtKB-KW"/>
</dbReference>
<dbReference type="InterPro" id="IPR051309">
    <property type="entry name" value="ABCF_ATPase"/>
</dbReference>
<dbReference type="NCBIfam" id="NF000355">
    <property type="entry name" value="ribo_prot_ABC_F"/>
    <property type="match status" value="1"/>
</dbReference>
<dbReference type="InterPro" id="IPR003439">
    <property type="entry name" value="ABC_transporter-like_ATP-bd"/>
</dbReference>
<dbReference type="PANTHER" id="PTHR42855:SF1">
    <property type="entry name" value="ABC TRANSPORTER DOMAIN-CONTAINING PROTEIN"/>
    <property type="match status" value="1"/>
</dbReference>
<dbReference type="OrthoDB" id="9760950at2"/>
<feature type="domain" description="ABC transporter" evidence="4">
    <location>
        <begin position="272"/>
        <end position="480"/>
    </location>
</feature>
<dbReference type="CDD" id="cd03221">
    <property type="entry name" value="ABCF_EF-3"/>
    <property type="match status" value="2"/>
</dbReference>
<dbReference type="Proteomes" id="UP000199300">
    <property type="component" value="Unassembled WGS sequence"/>
</dbReference>
<dbReference type="GO" id="GO:0016887">
    <property type="term" value="F:ATP hydrolysis activity"/>
    <property type="evidence" value="ECO:0007669"/>
    <property type="project" value="InterPro"/>
</dbReference>